<proteinExistence type="predicted"/>
<name>A0A1Z5KD01_FISSO</name>
<feature type="compositionally biased region" description="Low complexity" evidence="3">
    <location>
        <begin position="77"/>
        <end position="86"/>
    </location>
</feature>
<dbReference type="PANTHER" id="PTHR48112">
    <property type="entry name" value="HIGH MOBILITY GROUP PROTEIN DSP1"/>
    <property type="match status" value="1"/>
</dbReference>
<dbReference type="InParanoid" id="A0A1Z5KD01"/>
<accession>A0A1Z5KD01</accession>
<dbReference type="EMBL" id="BDSP01000206">
    <property type="protein sequence ID" value="GAX24086.1"/>
    <property type="molecule type" value="Genomic_DNA"/>
</dbReference>
<dbReference type="Gene3D" id="1.10.30.10">
    <property type="entry name" value="High mobility group box domain"/>
    <property type="match status" value="1"/>
</dbReference>
<dbReference type="Pfam" id="PF09011">
    <property type="entry name" value="HMG_box_2"/>
    <property type="match status" value="1"/>
</dbReference>
<feature type="compositionally biased region" description="Polar residues" evidence="3">
    <location>
        <begin position="17"/>
        <end position="31"/>
    </location>
</feature>
<feature type="region of interest" description="Disordered" evidence="3">
    <location>
        <begin position="169"/>
        <end position="218"/>
    </location>
</feature>
<evidence type="ECO:0000313" key="6">
    <source>
        <dbReference type="Proteomes" id="UP000198406"/>
    </source>
</evidence>
<evidence type="ECO:0000256" key="2">
    <source>
        <dbReference type="PROSITE-ProRule" id="PRU00267"/>
    </source>
</evidence>
<feature type="domain" description="HMG box" evidence="4">
    <location>
        <begin position="47"/>
        <end position="159"/>
    </location>
</feature>
<evidence type="ECO:0000313" key="5">
    <source>
        <dbReference type="EMBL" id="GAX24086.1"/>
    </source>
</evidence>
<feature type="DNA-binding region" description="HMG box" evidence="2">
    <location>
        <begin position="47"/>
        <end position="159"/>
    </location>
</feature>
<keyword evidence="2" id="KW-0539">Nucleus</keyword>
<comment type="caution">
    <text evidence="5">The sequence shown here is derived from an EMBL/GenBank/DDBJ whole genome shotgun (WGS) entry which is preliminary data.</text>
</comment>
<evidence type="ECO:0000256" key="3">
    <source>
        <dbReference type="SAM" id="MobiDB-lite"/>
    </source>
</evidence>
<evidence type="ECO:0000259" key="4">
    <source>
        <dbReference type="PROSITE" id="PS50118"/>
    </source>
</evidence>
<dbReference type="Proteomes" id="UP000198406">
    <property type="component" value="Unassembled WGS sequence"/>
</dbReference>
<feature type="region of interest" description="Disordered" evidence="3">
    <location>
        <begin position="69"/>
        <end position="91"/>
    </location>
</feature>
<gene>
    <name evidence="5" type="ORF">FisN_9Hh338</name>
</gene>
<evidence type="ECO:0000256" key="1">
    <source>
        <dbReference type="ARBA" id="ARBA00023125"/>
    </source>
</evidence>
<dbReference type="OrthoDB" id="49060at2759"/>
<dbReference type="SMART" id="SM00398">
    <property type="entry name" value="HMG"/>
    <property type="match status" value="1"/>
</dbReference>
<feature type="compositionally biased region" description="Polar residues" evidence="3">
    <location>
        <begin position="197"/>
        <end position="214"/>
    </location>
</feature>
<feature type="region of interest" description="Disordered" evidence="3">
    <location>
        <begin position="1"/>
        <end position="50"/>
    </location>
</feature>
<dbReference type="GO" id="GO:0005634">
    <property type="term" value="C:nucleus"/>
    <property type="evidence" value="ECO:0007669"/>
    <property type="project" value="UniProtKB-UniRule"/>
</dbReference>
<dbReference type="PROSITE" id="PS50118">
    <property type="entry name" value="HMG_BOX_2"/>
    <property type="match status" value="1"/>
</dbReference>
<keyword evidence="6" id="KW-1185">Reference proteome</keyword>
<keyword evidence="1 2" id="KW-0238">DNA-binding</keyword>
<dbReference type="GO" id="GO:0003677">
    <property type="term" value="F:DNA binding"/>
    <property type="evidence" value="ECO:0007669"/>
    <property type="project" value="UniProtKB-UniRule"/>
</dbReference>
<dbReference type="InterPro" id="IPR009071">
    <property type="entry name" value="HMG_box_dom"/>
</dbReference>
<organism evidence="5 6">
    <name type="scientific">Fistulifera solaris</name>
    <name type="common">Oleaginous diatom</name>
    <dbReference type="NCBI Taxonomy" id="1519565"/>
    <lineage>
        <taxon>Eukaryota</taxon>
        <taxon>Sar</taxon>
        <taxon>Stramenopiles</taxon>
        <taxon>Ochrophyta</taxon>
        <taxon>Bacillariophyta</taxon>
        <taxon>Bacillariophyceae</taxon>
        <taxon>Bacillariophycidae</taxon>
        <taxon>Naviculales</taxon>
        <taxon>Naviculaceae</taxon>
        <taxon>Fistulifera</taxon>
    </lineage>
</organism>
<reference evidence="5 6" key="1">
    <citation type="journal article" date="2015" name="Plant Cell">
        <title>Oil accumulation by the oleaginous diatom Fistulifera solaris as revealed by the genome and transcriptome.</title>
        <authorList>
            <person name="Tanaka T."/>
            <person name="Maeda Y."/>
            <person name="Veluchamy A."/>
            <person name="Tanaka M."/>
            <person name="Abida H."/>
            <person name="Marechal E."/>
            <person name="Bowler C."/>
            <person name="Muto M."/>
            <person name="Sunaga Y."/>
            <person name="Tanaka M."/>
            <person name="Yoshino T."/>
            <person name="Taniguchi T."/>
            <person name="Fukuda Y."/>
            <person name="Nemoto M."/>
            <person name="Matsumoto M."/>
            <person name="Wong P.S."/>
            <person name="Aburatani S."/>
            <person name="Fujibuchi W."/>
        </authorList>
    </citation>
    <scope>NUCLEOTIDE SEQUENCE [LARGE SCALE GENOMIC DNA]</scope>
    <source>
        <strain evidence="5 6">JPCC DA0580</strain>
    </source>
</reference>
<dbReference type="AlphaFoldDB" id="A0A1Z5KD01"/>
<dbReference type="SUPFAM" id="SSF47095">
    <property type="entry name" value="HMG-box"/>
    <property type="match status" value="1"/>
</dbReference>
<dbReference type="InterPro" id="IPR036910">
    <property type="entry name" value="HMG_box_dom_sf"/>
</dbReference>
<dbReference type="PANTHER" id="PTHR48112:SF22">
    <property type="entry name" value="MITOCHONDRIAL TRANSCRIPTION FACTOR A, ISOFORM B"/>
    <property type="match status" value="1"/>
</dbReference>
<dbReference type="InterPro" id="IPR050342">
    <property type="entry name" value="HMGB"/>
</dbReference>
<protein>
    <recommendedName>
        <fullName evidence="4">HMG box domain-containing protein</fullName>
    </recommendedName>
</protein>
<sequence>MSQAIQPNGVGVATRPTAHSSSRSIPGTVSVPTKRPKTKHKKPEGMPRRPLSAYNFFYKAERIKWLEEQKGKKDNASSSSTCSTNNEESKRSDFLEMGKVRLWRICAQDVMQQISESFSYSWQAISQRWRMLTNEGREPYEKEAKQDLVRYHQEMDAFNMRLVRSYKKPEKSGSLSSHSRAPSLHEVSPSYGPILRSESSGSRNQQESAPSTGVNPLASSLQLPLPLLQQNGSTARPEPPTNTTVFQTLGQQVIAQQLTQERLTELRALLRELEQVLMLQLHLEQHFSRQSPPTDGGIQEACSALLSLVNQLR</sequence>